<feature type="compositionally biased region" description="Basic and acidic residues" evidence="1">
    <location>
        <begin position="400"/>
        <end position="414"/>
    </location>
</feature>
<accession>A0A7J6W2G0</accession>
<feature type="region of interest" description="Disordered" evidence="1">
    <location>
        <begin position="261"/>
        <end position="366"/>
    </location>
</feature>
<dbReference type="AlphaFoldDB" id="A0A7J6W2G0"/>
<feature type="region of interest" description="Disordered" evidence="1">
    <location>
        <begin position="379"/>
        <end position="448"/>
    </location>
</feature>
<organism evidence="2 3">
    <name type="scientific">Thalictrum thalictroides</name>
    <name type="common">Rue-anemone</name>
    <name type="synonym">Anemone thalictroides</name>
    <dbReference type="NCBI Taxonomy" id="46969"/>
    <lineage>
        <taxon>Eukaryota</taxon>
        <taxon>Viridiplantae</taxon>
        <taxon>Streptophyta</taxon>
        <taxon>Embryophyta</taxon>
        <taxon>Tracheophyta</taxon>
        <taxon>Spermatophyta</taxon>
        <taxon>Magnoliopsida</taxon>
        <taxon>Ranunculales</taxon>
        <taxon>Ranunculaceae</taxon>
        <taxon>Thalictroideae</taxon>
        <taxon>Thalictrum</taxon>
    </lineage>
</organism>
<gene>
    <name evidence="2" type="ORF">FRX31_018852</name>
</gene>
<feature type="compositionally biased region" description="Polar residues" evidence="1">
    <location>
        <begin position="356"/>
        <end position="366"/>
    </location>
</feature>
<dbReference type="EMBL" id="JABWDY010022684">
    <property type="protein sequence ID" value="KAF5191559.1"/>
    <property type="molecule type" value="Genomic_DNA"/>
</dbReference>
<proteinExistence type="predicted"/>
<feature type="compositionally biased region" description="Polar residues" evidence="1">
    <location>
        <begin position="290"/>
        <end position="302"/>
    </location>
</feature>
<evidence type="ECO:0000256" key="1">
    <source>
        <dbReference type="SAM" id="MobiDB-lite"/>
    </source>
</evidence>
<dbReference type="Gene3D" id="3.60.10.10">
    <property type="entry name" value="Endonuclease/exonuclease/phosphatase"/>
    <property type="match status" value="1"/>
</dbReference>
<dbReference type="SUPFAM" id="SSF56219">
    <property type="entry name" value="DNase I-like"/>
    <property type="match status" value="1"/>
</dbReference>
<dbReference type="OrthoDB" id="1720282at2759"/>
<reference evidence="2 3" key="1">
    <citation type="submission" date="2020-06" db="EMBL/GenBank/DDBJ databases">
        <title>Transcriptomic and genomic resources for Thalictrum thalictroides and T. hernandezii: Facilitating candidate gene discovery in an emerging model plant lineage.</title>
        <authorList>
            <person name="Arias T."/>
            <person name="Riano-Pachon D.M."/>
            <person name="Di Stilio V.S."/>
        </authorList>
    </citation>
    <scope>NUCLEOTIDE SEQUENCE [LARGE SCALE GENOMIC DNA]</scope>
    <source>
        <strain evidence="3">cv. WT478/WT964</strain>
        <tissue evidence="2">Leaves</tissue>
    </source>
</reference>
<keyword evidence="3" id="KW-1185">Reference proteome</keyword>
<evidence type="ECO:0000313" key="3">
    <source>
        <dbReference type="Proteomes" id="UP000554482"/>
    </source>
</evidence>
<feature type="compositionally biased region" description="Polar residues" evidence="1">
    <location>
        <begin position="385"/>
        <end position="399"/>
    </location>
</feature>
<comment type="caution">
    <text evidence="2">The sequence shown here is derived from an EMBL/GenBank/DDBJ whole genome shotgun (WGS) entry which is preliminary data.</text>
</comment>
<protein>
    <submittedName>
        <fullName evidence="2">Uncharacterized protein</fullName>
    </submittedName>
</protein>
<dbReference type="Proteomes" id="UP000554482">
    <property type="component" value="Unassembled WGS sequence"/>
</dbReference>
<dbReference type="InterPro" id="IPR036691">
    <property type="entry name" value="Endo/exonu/phosph_ase_sf"/>
</dbReference>
<sequence>MVRWVLEKPLIDLVKEGRNNLRTILKQARDYVRYKERMRDFSIQDVIERINTTQNIHYVEAMTEGRTHRSSDEQNGVGDIDHIFWEMLDISMQWMQYRSCGSRLNKSDERQALFRGKIGRPFNSSLSDSPNLLRPIGASTYAGGILWDDDVVSVFGAVQSINAIHVVVTMKPEGNPWMMSAIYANPHKSQTKILWKEMEALSLVDNVGWLSVGDFNCFKAPMDKMGGATFTWINKRQGLNNIQEKLDHVLANPTWNALFPAAKRRSPPKDNEPQDGGATNHIHPKEPATQVHSRPLQQQKTWQVPKGRKVYRPVVVHQDGEGTSGTKDSLGREIQTPAIHPDNQVPSPEMDHVTEPANNNEVSNLPVTTSNSFAALEANDDYPSGQEQNTTPTAFSPDSETFREEEPTHARYEDTDILVQKESTNEGVASPVNSTDSPAQEDSPPAHIPSLAQVSHSQVMDMQLQMHDNGFLFPPNPPLLTYGGPDEEVEESYDNQHTVVTYGSDSEVIVKAKKTVPPLSILTRSKTQGQPSISKKSFSCCRDC</sequence>
<name>A0A7J6W2G0_THATH</name>
<evidence type="ECO:0000313" key="2">
    <source>
        <dbReference type="EMBL" id="KAF5191559.1"/>
    </source>
</evidence>
<feature type="compositionally biased region" description="Polar residues" evidence="1">
    <location>
        <begin position="421"/>
        <end position="440"/>
    </location>
</feature>